<comment type="caution">
    <text evidence="1">The sequence shown here is derived from an EMBL/GenBank/DDBJ whole genome shotgun (WGS) entry which is preliminary data.</text>
</comment>
<protein>
    <submittedName>
        <fullName evidence="1">STAS/SEC14 domain-containing protein</fullName>
    </submittedName>
</protein>
<dbReference type="Proteomes" id="UP000782554">
    <property type="component" value="Unassembled WGS sequence"/>
</dbReference>
<gene>
    <name evidence="1" type="ORF">K3181_05090</name>
</gene>
<evidence type="ECO:0000313" key="1">
    <source>
        <dbReference type="EMBL" id="MBX7500810.1"/>
    </source>
</evidence>
<dbReference type="Pfam" id="PF11964">
    <property type="entry name" value="SpoIIAA-like"/>
    <property type="match status" value="2"/>
</dbReference>
<dbReference type="InterPro" id="IPR038396">
    <property type="entry name" value="SpoIIAA-like_sf"/>
</dbReference>
<dbReference type="InterPro" id="IPR021866">
    <property type="entry name" value="SpoIIAA-like"/>
</dbReference>
<name>A0ABS7JT24_9SPHN</name>
<dbReference type="Gene3D" id="3.40.50.10600">
    <property type="entry name" value="SpoIIaa-like domains"/>
    <property type="match status" value="2"/>
</dbReference>
<organism evidence="1 2">
    <name type="scientific">Qipengyuania mesophila</name>
    <dbReference type="NCBI Taxonomy" id="2867246"/>
    <lineage>
        <taxon>Bacteria</taxon>
        <taxon>Pseudomonadati</taxon>
        <taxon>Pseudomonadota</taxon>
        <taxon>Alphaproteobacteria</taxon>
        <taxon>Sphingomonadales</taxon>
        <taxon>Erythrobacteraceae</taxon>
        <taxon>Qipengyuania</taxon>
    </lineage>
</organism>
<dbReference type="SUPFAM" id="SSF52091">
    <property type="entry name" value="SpoIIaa-like"/>
    <property type="match status" value="2"/>
</dbReference>
<dbReference type="InterPro" id="IPR036513">
    <property type="entry name" value="STAS_dom_sf"/>
</dbReference>
<dbReference type="RefSeq" id="WP_221601477.1">
    <property type="nucleotide sequence ID" value="NZ_JAIGNU010000001.1"/>
</dbReference>
<evidence type="ECO:0000313" key="2">
    <source>
        <dbReference type="Proteomes" id="UP000782554"/>
    </source>
</evidence>
<proteinExistence type="predicted"/>
<dbReference type="EMBL" id="JAIGNU010000001">
    <property type="protein sequence ID" value="MBX7500810.1"/>
    <property type="molecule type" value="Genomic_DNA"/>
</dbReference>
<keyword evidence="2" id="KW-1185">Reference proteome</keyword>
<accession>A0ABS7JT24</accession>
<reference evidence="1 2" key="1">
    <citation type="submission" date="2021-08" db="EMBL/GenBank/DDBJ databases">
        <title>Comparative Genomics Analysis of the Genus Qipengyuania Reveals Extensive Genetic Diversity and Metabolic Versatility, Including the Description of Fifteen Novel Species.</title>
        <authorList>
            <person name="Liu Y."/>
        </authorList>
    </citation>
    <scope>NUCLEOTIDE SEQUENCE [LARGE SCALE GENOMIC DNA]</scope>
    <source>
        <strain evidence="1 2">YG27</strain>
    </source>
</reference>
<sequence>MIDIDLSHEEYVVLRPQGALAKADFDRLAETIDRRINETDRVPNLVICLDGLPHWDSLGALTRHFHFVKEHQKIVKKVAVVGDAALLALAPEIANHFVAATIRRFPSRKLEDAKAWARATEDDPGRFEVIEGLPRDVVAVRAVGIITAQDYRDTLIPLVEAKLEEHDRLKLLFVMGEDYTTFSGDAAWEDTKFDLKHLRDFARIALVTDMTWLARTAKLFIPIVPYKFKVFPMAELDEAKGWIKR</sequence>